<evidence type="ECO:0000313" key="4">
    <source>
        <dbReference type="Proteomes" id="UP000000383"/>
    </source>
</evidence>
<dbReference type="HOGENOM" id="CLU_769047_0_0_4"/>
<reference evidence="3 4" key="2">
    <citation type="journal article" date="2011" name="J. Bacteriol.">
        <title>Genomes of three methylotrophs from a single niche uncover genetic and metabolic divergence of Methylophilaceae.</title>
        <authorList>
            <person name="Lapidus A."/>
            <person name="Clum A."/>
            <person name="Labutti K."/>
            <person name="Kaluzhnaya M.G."/>
            <person name="Lim S."/>
            <person name="Beck D.A."/>
            <person name="Glavina Del Rio T."/>
            <person name="Nolan M."/>
            <person name="Mavromatis K."/>
            <person name="Huntemann M."/>
            <person name="Lucas S."/>
            <person name="Lidstrom M.E."/>
            <person name="Ivanova N."/>
            <person name="Chistoserdova L."/>
        </authorList>
    </citation>
    <scope>NUCLEOTIDE SEQUENCE [LARGE SCALE GENOMIC DNA]</scope>
    <source>
        <strain evidence="3 4">301</strain>
    </source>
</reference>
<sequence precursor="true">MNVIKKLTIVIGLMLSSYAFAAEFNNQCTNGLSQGISFTTNCEIKEVFGGKTYCFSGEAARAAFLANPQEVINKASAFYAKNVDKAVKDVEPEREKISQADALKQINSKTCDLSNKDAGYLEFDKMDLRHCKMVNTSFFGAYLRGANLSGANMQKSYLNLARLEDANLSGADLTDATIFQAIFDKTNFQGANLTNARMIGTLGNVNMSDATVIRGRFGLDIGNQPMGAMRFDAIGGKFAHTNFEGADINRSNFRFADFRGANLRNTDLFRADFSKADLTGADITGAKFGEAILDGTIMTNVKGLEAIKGYEESKGKCIDCTITAAQPESKADTPQKVSAIDMMTAENPAVKVCNIRGARF</sequence>
<feature type="signal peptide" evidence="2">
    <location>
        <begin position="1"/>
        <end position="21"/>
    </location>
</feature>
<dbReference type="KEGG" id="meh:M301_1863"/>
<keyword evidence="2" id="KW-0732">Signal</keyword>
<protein>
    <submittedName>
        <fullName evidence="3">Pentapeptide repeat protein</fullName>
    </submittedName>
</protein>
<evidence type="ECO:0000256" key="2">
    <source>
        <dbReference type="SAM" id="SignalP"/>
    </source>
</evidence>
<keyword evidence="1" id="KW-0677">Repeat</keyword>
<name>D7DJK0_METV0</name>
<feature type="chain" id="PRO_5003094478" evidence="2">
    <location>
        <begin position="22"/>
        <end position="360"/>
    </location>
</feature>
<organism evidence="3 4">
    <name type="scientific">Methylotenera versatilis (strain 301)</name>
    <dbReference type="NCBI Taxonomy" id="666681"/>
    <lineage>
        <taxon>Bacteria</taxon>
        <taxon>Pseudomonadati</taxon>
        <taxon>Pseudomonadota</taxon>
        <taxon>Betaproteobacteria</taxon>
        <taxon>Nitrosomonadales</taxon>
        <taxon>Methylophilaceae</taxon>
        <taxon>Methylotenera</taxon>
    </lineage>
</organism>
<evidence type="ECO:0000313" key="3">
    <source>
        <dbReference type="EMBL" id="ADI30235.1"/>
    </source>
</evidence>
<dbReference type="RefSeq" id="WP_013148547.1">
    <property type="nucleotide sequence ID" value="NC_014207.1"/>
</dbReference>
<dbReference type="InterPro" id="IPR001646">
    <property type="entry name" value="5peptide_repeat"/>
</dbReference>
<evidence type="ECO:0000256" key="1">
    <source>
        <dbReference type="ARBA" id="ARBA00022737"/>
    </source>
</evidence>
<accession>D7DJK0</accession>
<dbReference type="AlphaFoldDB" id="D7DJK0"/>
<dbReference type="Gene3D" id="2.160.20.80">
    <property type="entry name" value="E3 ubiquitin-protein ligase SopA"/>
    <property type="match status" value="2"/>
</dbReference>
<keyword evidence="4" id="KW-1185">Reference proteome</keyword>
<dbReference type="Proteomes" id="UP000000383">
    <property type="component" value="Chromosome"/>
</dbReference>
<proteinExistence type="predicted"/>
<reference evidence="4" key="1">
    <citation type="submission" date="2010-05" db="EMBL/GenBank/DDBJ databases">
        <title>Complete sequence of Methylotenera sp. 301.</title>
        <authorList>
            <person name="Lucas S."/>
            <person name="Copeland A."/>
            <person name="Lapidus A."/>
            <person name="Cheng J.-F."/>
            <person name="Bruce D."/>
            <person name="Goodwin L."/>
            <person name="Pitluck S."/>
            <person name="Clum A."/>
            <person name="Land M."/>
            <person name="Hauser L."/>
            <person name="Kyrpides N."/>
            <person name="Ivanova N."/>
            <person name="Chistoservova L."/>
            <person name="Kalyuzhnaya M."/>
            <person name="Woyke T."/>
        </authorList>
    </citation>
    <scope>NUCLEOTIDE SEQUENCE [LARGE SCALE GENOMIC DNA]</scope>
    <source>
        <strain evidence="4">301</strain>
    </source>
</reference>
<dbReference type="Pfam" id="PF00805">
    <property type="entry name" value="Pentapeptide"/>
    <property type="match status" value="2"/>
</dbReference>
<dbReference type="SUPFAM" id="SSF141571">
    <property type="entry name" value="Pentapeptide repeat-like"/>
    <property type="match status" value="1"/>
</dbReference>
<dbReference type="EMBL" id="CP002056">
    <property type="protein sequence ID" value="ADI30235.1"/>
    <property type="molecule type" value="Genomic_DNA"/>
</dbReference>
<dbReference type="PANTHER" id="PTHR47485">
    <property type="entry name" value="THYLAKOID LUMENAL 17.4 KDA PROTEIN, CHLOROPLASTIC"/>
    <property type="match status" value="1"/>
</dbReference>
<gene>
    <name evidence="3" type="ordered locus">M301_1863</name>
</gene>
<dbReference type="eggNOG" id="COG1357">
    <property type="taxonomic scope" value="Bacteria"/>
</dbReference>
<dbReference type="PANTHER" id="PTHR47485:SF1">
    <property type="entry name" value="THYLAKOID LUMENAL 17.4 KDA PROTEIN, CHLOROPLASTIC"/>
    <property type="match status" value="1"/>
</dbReference>
<dbReference type="STRING" id="666681.M301_1863"/>